<protein>
    <recommendedName>
        <fullName evidence="2">Mtf2-like C-terminal domain-containing protein</fullName>
    </recommendedName>
</protein>
<dbReference type="RefSeq" id="XP_033380722.1">
    <property type="nucleotide sequence ID" value="XM_033528926.1"/>
</dbReference>
<dbReference type="InterPro" id="IPR040009">
    <property type="entry name" value="Mtf2/C5D6.12-like"/>
</dbReference>
<gene>
    <name evidence="3" type="ORF">BU24DRAFT_426267</name>
</gene>
<dbReference type="Pfam" id="PF19189">
    <property type="entry name" value="Mtf2"/>
    <property type="match status" value="1"/>
</dbReference>
<dbReference type="PANTHER" id="PTHR39468:SF1">
    <property type="entry name" value="MTF2-LIKE C-TERMINAL DOMAIN-CONTAINING PROTEIN"/>
    <property type="match status" value="1"/>
</dbReference>
<evidence type="ECO:0000313" key="3">
    <source>
        <dbReference type="EMBL" id="KAF2012383.1"/>
    </source>
</evidence>
<accession>A0A6A5XHE5</accession>
<dbReference type="Proteomes" id="UP000799778">
    <property type="component" value="Unassembled WGS sequence"/>
</dbReference>
<feature type="compositionally biased region" description="Basic and acidic residues" evidence="1">
    <location>
        <begin position="180"/>
        <end position="189"/>
    </location>
</feature>
<dbReference type="AlphaFoldDB" id="A0A6A5XHE5"/>
<feature type="region of interest" description="Disordered" evidence="1">
    <location>
        <begin position="180"/>
        <end position="204"/>
    </location>
</feature>
<feature type="compositionally biased region" description="Polar residues" evidence="1">
    <location>
        <begin position="243"/>
        <end position="279"/>
    </location>
</feature>
<dbReference type="GO" id="GO:0005739">
    <property type="term" value="C:mitochondrion"/>
    <property type="evidence" value="ECO:0007669"/>
    <property type="project" value="InterPro"/>
</dbReference>
<evidence type="ECO:0000256" key="1">
    <source>
        <dbReference type="SAM" id="MobiDB-lite"/>
    </source>
</evidence>
<dbReference type="InterPro" id="IPR043837">
    <property type="entry name" value="Mtf2-like_C"/>
</dbReference>
<evidence type="ECO:0000259" key="2">
    <source>
        <dbReference type="Pfam" id="PF19189"/>
    </source>
</evidence>
<proteinExistence type="predicted"/>
<dbReference type="OrthoDB" id="2444174at2759"/>
<name>A0A6A5XHE5_9PLEO</name>
<evidence type="ECO:0000313" key="4">
    <source>
        <dbReference type="Proteomes" id="UP000799778"/>
    </source>
</evidence>
<dbReference type="GeneID" id="54286323"/>
<sequence length="458" mass="51624">MPVSKNTLCAFSRSRMPATFSSSKNLVPFLYQTATIQQWNPMGFPVGRRNAGSHHRQNIDLPLDNVVDNQLSVVEDERSPRRTTITGSERAAFEKLYKKFQTTDEHKSSSEIPFSHEIDQIADEWYEEDEENTPDSDSASLDAVFDSVLAGLPANQTHKTLSRKPTENLKTIAERILKPEHDAARRKAAQETQAETTKRKGMQDAEKARVRGLFDHAKTDREVWDILEREVFSMIRSLDLDSEQQPTKKPTSSLRGKHATASTNTTNSDRSGSAEGQLQSQTRILLPNYPSHLVYATRLLNKRFPSSPLAFSILPTMKSLGRSSYALGASTQLYNLLIMNTWLQHSSFTYIEHLLKDMNNSGVEPDNFTLRILEDVLRESDDARKGKLGEAMRQLWKMETFAEGAKRIAAWKDWVAQRLGAWSTARAEQGTQSNGYNQSAVDLSSPETDQSDRILSPS</sequence>
<dbReference type="EMBL" id="ML978073">
    <property type="protein sequence ID" value="KAF2012383.1"/>
    <property type="molecule type" value="Genomic_DNA"/>
</dbReference>
<dbReference type="PANTHER" id="PTHR39468">
    <property type="entry name" value="CHROMOSOME 7, WHOLE GENOME SHOTGUN SEQUENCE"/>
    <property type="match status" value="1"/>
</dbReference>
<feature type="compositionally biased region" description="Polar residues" evidence="1">
    <location>
        <begin position="429"/>
        <end position="448"/>
    </location>
</feature>
<feature type="region of interest" description="Disordered" evidence="1">
    <location>
        <begin position="425"/>
        <end position="458"/>
    </location>
</feature>
<feature type="domain" description="Mtf2-like C-terminal" evidence="2">
    <location>
        <begin position="214"/>
        <end position="403"/>
    </location>
</feature>
<organism evidence="3 4">
    <name type="scientific">Aaosphaeria arxii CBS 175.79</name>
    <dbReference type="NCBI Taxonomy" id="1450172"/>
    <lineage>
        <taxon>Eukaryota</taxon>
        <taxon>Fungi</taxon>
        <taxon>Dikarya</taxon>
        <taxon>Ascomycota</taxon>
        <taxon>Pezizomycotina</taxon>
        <taxon>Dothideomycetes</taxon>
        <taxon>Pleosporomycetidae</taxon>
        <taxon>Pleosporales</taxon>
        <taxon>Pleosporales incertae sedis</taxon>
        <taxon>Aaosphaeria</taxon>
    </lineage>
</organism>
<feature type="region of interest" description="Disordered" evidence="1">
    <location>
        <begin position="241"/>
        <end position="279"/>
    </location>
</feature>
<reference evidence="3" key="1">
    <citation type="journal article" date="2020" name="Stud. Mycol.">
        <title>101 Dothideomycetes genomes: a test case for predicting lifestyles and emergence of pathogens.</title>
        <authorList>
            <person name="Haridas S."/>
            <person name="Albert R."/>
            <person name="Binder M."/>
            <person name="Bloem J."/>
            <person name="Labutti K."/>
            <person name="Salamov A."/>
            <person name="Andreopoulos B."/>
            <person name="Baker S."/>
            <person name="Barry K."/>
            <person name="Bills G."/>
            <person name="Bluhm B."/>
            <person name="Cannon C."/>
            <person name="Castanera R."/>
            <person name="Culley D."/>
            <person name="Daum C."/>
            <person name="Ezra D."/>
            <person name="Gonzalez J."/>
            <person name="Henrissat B."/>
            <person name="Kuo A."/>
            <person name="Liang C."/>
            <person name="Lipzen A."/>
            <person name="Lutzoni F."/>
            <person name="Magnuson J."/>
            <person name="Mondo S."/>
            <person name="Nolan M."/>
            <person name="Ohm R."/>
            <person name="Pangilinan J."/>
            <person name="Park H.-J."/>
            <person name="Ramirez L."/>
            <person name="Alfaro M."/>
            <person name="Sun H."/>
            <person name="Tritt A."/>
            <person name="Yoshinaga Y."/>
            <person name="Zwiers L.-H."/>
            <person name="Turgeon B."/>
            <person name="Goodwin S."/>
            <person name="Spatafora J."/>
            <person name="Crous P."/>
            <person name="Grigoriev I."/>
        </authorList>
    </citation>
    <scope>NUCLEOTIDE SEQUENCE</scope>
    <source>
        <strain evidence="3">CBS 175.79</strain>
    </source>
</reference>
<keyword evidence="4" id="KW-1185">Reference proteome</keyword>